<gene>
    <name evidence="2" type="ORF">S01H1_51074</name>
</gene>
<dbReference type="SUPFAM" id="SSF51726">
    <property type="entry name" value="UROD/MetE-like"/>
    <property type="match status" value="1"/>
</dbReference>
<dbReference type="InterPro" id="IPR052024">
    <property type="entry name" value="Methanogen_methyltrans"/>
</dbReference>
<name>X0W6M8_9ZZZZ</name>
<sequence length="261" mass="30028">KDCLLENYKGLLENIGADIWSSGSKISAFGNFVPEYIGPPPHEPYVKDRDLFYTIGINSINKKIKDYEHDFCEYGVDPPLANAENVEDLKKDFLMSRLELFDFNNLENRYFELSLQEILEDEDEFVCIGALSSIFMICCYLRGMNRFLMDLALNKRLAEFIIKSVGEFCIEFCKKELEASKGKADYYGTWDDVAGQDGLMFSPEVFKKYFLPLYKEIIEQVKKYGIFFGWHCCGSVNEVLPYMIDAGIDVFDVAQTSAKDM</sequence>
<feature type="non-terminal residue" evidence="2">
    <location>
        <position position="261"/>
    </location>
</feature>
<evidence type="ECO:0000259" key="1">
    <source>
        <dbReference type="Pfam" id="PF01208"/>
    </source>
</evidence>
<dbReference type="PANTHER" id="PTHR47099:SF1">
    <property type="entry name" value="METHYLCOBAMIDE:COM METHYLTRANSFERASE MTBA"/>
    <property type="match status" value="1"/>
</dbReference>
<dbReference type="PANTHER" id="PTHR47099">
    <property type="entry name" value="METHYLCOBAMIDE:COM METHYLTRANSFERASE MTBA"/>
    <property type="match status" value="1"/>
</dbReference>
<evidence type="ECO:0000313" key="2">
    <source>
        <dbReference type="EMBL" id="GAG20278.1"/>
    </source>
</evidence>
<dbReference type="Gene3D" id="3.20.20.210">
    <property type="match status" value="1"/>
</dbReference>
<dbReference type="EMBL" id="BARS01032944">
    <property type="protein sequence ID" value="GAG20278.1"/>
    <property type="molecule type" value="Genomic_DNA"/>
</dbReference>
<dbReference type="GO" id="GO:0004853">
    <property type="term" value="F:uroporphyrinogen decarboxylase activity"/>
    <property type="evidence" value="ECO:0007669"/>
    <property type="project" value="InterPro"/>
</dbReference>
<reference evidence="2" key="1">
    <citation type="journal article" date="2014" name="Front. Microbiol.">
        <title>High frequency of phylogenetically diverse reductive dehalogenase-homologous genes in deep subseafloor sedimentary metagenomes.</title>
        <authorList>
            <person name="Kawai M."/>
            <person name="Futagami T."/>
            <person name="Toyoda A."/>
            <person name="Takaki Y."/>
            <person name="Nishi S."/>
            <person name="Hori S."/>
            <person name="Arai W."/>
            <person name="Tsubouchi T."/>
            <person name="Morono Y."/>
            <person name="Uchiyama I."/>
            <person name="Ito T."/>
            <person name="Fujiyama A."/>
            <person name="Inagaki F."/>
            <person name="Takami H."/>
        </authorList>
    </citation>
    <scope>NUCLEOTIDE SEQUENCE</scope>
    <source>
        <strain evidence="2">Expedition CK06-06</strain>
    </source>
</reference>
<dbReference type="GO" id="GO:0006779">
    <property type="term" value="P:porphyrin-containing compound biosynthetic process"/>
    <property type="evidence" value="ECO:0007669"/>
    <property type="project" value="InterPro"/>
</dbReference>
<organism evidence="2">
    <name type="scientific">marine sediment metagenome</name>
    <dbReference type="NCBI Taxonomy" id="412755"/>
    <lineage>
        <taxon>unclassified sequences</taxon>
        <taxon>metagenomes</taxon>
        <taxon>ecological metagenomes</taxon>
    </lineage>
</organism>
<dbReference type="Pfam" id="PF01208">
    <property type="entry name" value="URO-D"/>
    <property type="match status" value="1"/>
</dbReference>
<proteinExistence type="predicted"/>
<accession>X0W6M8</accession>
<feature type="non-terminal residue" evidence="2">
    <location>
        <position position="1"/>
    </location>
</feature>
<feature type="domain" description="Uroporphyrinogen decarboxylase (URO-D)" evidence="1">
    <location>
        <begin position="117"/>
        <end position="255"/>
    </location>
</feature>
<dbReference type="InterPro" id="IPR000257">
    <property type="entry name" value="Uroporphyrinogen_deCOase"/>
</dbReference>
<protein>
    <recommendedName>
        <fullName evidence="1">Uroporphyrinogen decarboxylase (URO-D) domain-containing protein</fullName>
    </recommendedName>
</protein>
<dbReference type="InterPro" id="IPR038071">
    <property type="entry name" value="UROD/MetE-like_sf"/>
</dbReference>
<dbReference type="AlphaFoldDB" id="X0W6M8"/>
<comment type="caution">
    <text evidence="2">The sequence shown here is derived from an EMBL/GenBank/DDBJ whole genome shotgun (WGS) entry which is preliminary data.</text>
</comment>